<proteinExistence type="predicted"/>
<feature type="compositionally biased region" description="Basic residues" evidence="1">
    <location>
        <begin position="24"/>
        <end position="34"/>
    </location>
</feature>
<feature type="compositionally biased region" description="Basic and acidic residues" evidence="1">
    <location>
        <begin position="96"/>
        <end position="107"/>
    </location>
</feature>
<name>E4XC43_OIKDI</name>
<feature type="region of interest" description="Disordered" evidence="1">
    <location>
        <begin position="222"/>
        <end position="253"/>
    </location>
</feature>
<dbReference type="AlphaFoldDB" id="E4XC43"/>
<feature type="compositionally biased region" description="Polar residues" evidence="1">
    <location>
        <begin position="125"/>
        <end position="144"/>
    </location>
</feature>
<dbReference type="InParanoid" id="E4XC43"/>
<reference evidence="2" key="1">
    <citation type="journal article" date="2010" name="Science">
        <title>Plasticity of animal genome architecture unmasked by rapid evolution of a pelagic tunicate.</title>
        <authorList>
            <person name="Denoeud F."/>
            <person name="Henriet S."/>
            <person name="Mungpakdee S."/>
            <person name="Aury J.M."/>
            <person name="Da Silva C."/>
            <person name="Brinkmann H."/>
            <person name="Mikhaleva J."/>
            <person name="Olsen L.C."/>
            <person name="Jubin C."/>
            <person name="Canestro C."/>
            <person name="Bouquet J.M."/>
            <person name="Danks G."/>
            <person name="Poulain J."/>
            <person name="Campsteijn C."/>
            <person name="Adamski M."/>
            <person name="Cross I."/>
            <person name="Yadetie F."/>
            <person name="Muffato M."/>
            <person name="Louis A."/>
            <person name="Butcher S."/>
            <person name="Tsagkogeorga G."/>
            <person name="Konrad A."/>
            <person name="Singh S."/>
            <person name="Jensen M.F."/>
            <person name="Cong E.H."/>
            <person name="Eikeseth-Otteraa H."/>
            <person name="Noel B."/>
            <person name="Anthouard V."/>
            <person name="Porcel B.M."/>
            <person name="Kachouri-Lafond R."/>
            <person name="Nishino A."/>
            <person name="Ugolini M."/>
            <person name="Chourrout P."/>
            <person name="Nishida H."/>
            <person name="Aasland R."/>
            <person name="Huzurbazar S."/>
            <person name="Westhof E."/>
            <person name="Delsuc F."/>
            <person name="Lehrach H."/>
            <person name="Reinhardt R."/>
            <person name="Weissenbach J."/>
            <person name="Roy S.W."/>
            <person name="Artiguenave F."/>
            <person name="Postlethwait J.H."/>
            <person name="Manak J.R."/>
            <person name="Thompson E.M."/>
            <person name="Jaillon O."/>
            <person name="Du Pasquier L."/>
            <person name="Boudinot P."/>
            <person name="Liberles D.A."/>
            <person name="Volff J.N."/>
            <person name="Philippe H."/>
            <person name="Lenhard B."/>
            <person name="Roest Crollius H."/>
            <person name="Wincker P."/>
            <person name="Chourrout D."/>
        </authorList>
    </citation>
    <scope>NUCLEOTIDE SEQUENCE [LARGE SCALE GENOMIC DNA]</scope>
</reference>
<sequence>MRIKNKICCKENISVSSDSDAKYKIRRSNSKRQRMAQTSSKNPDKVLPVVANSKNTGVISWILSFFGARKGRGLALKSKTCSEPELGSPSAGKNPAKFERSSDRKSVSDLLQEFNQQKAEEARQQRTVTTSRNVDANQNEATVNTRKRGSEEGNSSKENLLSAKSELATNSQSSPSISRSTNSSDHEQTPNKMEILAKKLDKINLNTAENIKRGNLVSESTSKLVSEEAPENPEADVVKRISRSPSSEDVQQPKKSVKALGALLQMKGPLPMPGLAGMAAPPPSLRKKVPNNAEMCLELESEQNTKSESKITEDQFTSEKLKVNLRQRAAKTKRPVSRKFRNSMQLSEMTMLED</sequence>
<evidence type="ECO:0000256" key="1">
    <source>
        <dbReference type="SAM" id="MobiDB-lite"/>
    </source>
</evidence>
<feature type="compositionally biased region" description="Low complexity" evidence="1">
    <location>
        <begin position="171"/>
        <end position="183"/>
    </location>
</feature>
<feature type="region of interest" description="Disordered" evidence="1">
    <location>
        <begin position="20"/>
        <end position="46"/>
    </location>
</feature>
<keyword evidence="3" id="KW-1185">Reference proteome</keyword>
<evidence type="ECO:0000313" key="3">
    <source>
        <dbReference type="Proteomes" id="UP000001307"/>
    </source>
</evidence>
<accession>E4XC43</accession>
<protein>
    <submittedName>
        <fullName evidence="2">Uncharacterized protein</fullName>
    </submittedName>
</protein>
<feature type="compositionally biased region" description="Basic residues" evidence="1">
    <location>
        <begin position="323"/>
        <end position="341"/>
    </location>
</feature>
<dbReference type="EMBL" id="FN653035">
    <property type="protein sequence ID" value="CBY09168.1"/>
    <property type="molecule type" value="Genomic_DNA"/>
</dbReference>
<organism evidence="2">
    <name type="scientific">Oikopleura dioica</name>
    <name type="common">Tunicate</name>
    <dbReference type="NCBI Taxonomy" id="34765"/>
    <lineage>
        <taxon>Eukaryota</taxon>
        <taxon>Metazoa</taxon>
        <taxon>Chordata</taxon>
        <taxon>Tunicata</taxon>
        <taxon>Appendicularia</taxon>
        <taxon>Copelata</taxon>
        <taxon>Oikopleuridae</taxon>
        <taxon>Oikopleura</taxon>
    </lineage>
</organism>
<gene>
    <name evidence="2" type="ORF">GSOID_T00007695001</name>
</gene>
<evidence type="ECO:0000313" key="2">
    <source>
        <dbReference type="EMBL" id="CBY09168.1"/>
    </source>
</evidence>
<feature type="region of interest" description="Disordered" evidence="1">
    <location>
        <begin position="322"/>
        <end position="354"/>
    </location>
</feature>
<dbReference type="Proteomes" id="UP000001307">
    <property type="component" value="Unassembled WGS sequence"/>
</dbReference>
<dbReference type="OrthoDB" id="10473740at2759"/>
<feature type="compositionally biased region" description="Polar residues" evidence="1">
    <location>
        <begin position="243"/>
        <end position="253"/>
    </location>
</feature>
<feature type="region of interest" description="Disordered" evidence="1">
    <location>
        <begin position="80"/>
        <end position="190"/>
    </location>
</feature>